<keyword evidence="3 5" id="KW-0378">Hydrolase</keyword>
<dbReference type="GO" id="GO:0004575">
    <property type="term" value="F:sucrose alpha-glucosidase activity"/>
    <property type="evidence" value="ECO:0007669"/>
    <property type="project" value="TreeGrafter"/>
</dbReference>
<sequence length="523" mass="57232">MPLRRIHGAEILKPRVSFAALLGVFALCYLANADDFRPTFHFVPDQNWMNEPNGLIKIGSTWHLFFQHNPTGNFWGNLSWGHATSTNLVSWKYLPVALASENGIQAFTGTSYYDHANTSGLGTGDSPPYLAFFTGYFPDSGVQDQRLAFSIDDGTTWIKSEENPIISQEQEKPHDITGGLETRDPKVFFHEATNTWVMILAHGGQNKMTFWTSPDAKEWTWRSDFASSDVPGLPGDVKGWEVPDFFQLPVEDSAETKWTMLVTPAQGSPATGNGVFGITGSFDGTKFNADPVDPATMWLDYGRDFDGALSWENVPTSDGRRIIASVMNSYGDKPPTTTWKGMLSFPRTLKLKKIGEKLRFLQQPVDELRAASTSLKRIENQTLAPDQTILSDVHGRALDIHVSFVPSQGSQLRLAVRKGESQQTVISYTQSDGTLSVDRGASGDISWDPAAGGVHSVALSPDESGLVRLRALIDECSVEVYGGEGQVVISDLVFPATASDGLSLTTIGGSAEIREVEVFQVSL</sequence>
<feature type="domain" description="Glycosyl hydrolase family 32 N-terminal" evidence="6">
    <location>
        <begin position="41"/>
        <end position="364"/>
    </location>
</feature>
<dbReference type="PANTHER" id="PTHR42800">
    <property type="entry name" value="EXOINULINASE INUD (AFU_ORTHOLOGUE AFUA_5G00480)"/>
    <property type="match status" value="1"/>
</dbReference>
<dbReference type="Pfam" id="PF08244">
    <property type="entry name" value="Glyco_hydro_32C"/>
    <property type="match status" value="1"/>
</dbReference>
<proteinExistence type="inferred from homology"/>
<keyword evidence="9" id="KW-1185">Reference proteome</keyword>
<dbReference type="GO" id="GO:0051670">
    <property type="term" value="F:inulinase activity"/>
    <property type="evidence" value="ECO:0007669"/>
    <property type="project" value="UniProtKB-ARBA"/>
</dbReference>
<reference evidence="8" key="1">
    <citation type="journal article" date="2021" name="Nat. Commun.">
        <title>Genetic determinants of endophytism in the Arabidopsis root mycobiome.</title>
        <authorList>
            <person name="Mesny F."/>
            <person name="Miyauchi S."/>
            <person name="Thiergart T."/>
            <person name="Pickel B."/>
            <person name="Atanasova L."/>
            <person name="Karlsson M."/>
            <person name="Huettel B."/>
            <person name="Barry K.W."/>
            <person name="Haridas S."/>
            <person name="Chen C."/>
            <person name="Bauer D."/>
            <person name="Andreopoulos W."/>
            <person name="Pangilinan J."/>
            <person name="LaButti K."/>
            <person name="Riley R."/>
            <person name="Lipzen A."/>
            <person name="Clum A."/>
            <person name="Drula E."/>
            <person name="Henrissat B."/>
            <person name="Kohler A."/>
            <person name="Grigoriev I.V."/>
            <person name="Martin F.M."/>
            <person name="Hacquard S."/>
        </authorList>
    </citation>
    <scope>NUCLEOTIDE SEQUENCE</scope>
    <source>
        <strain evidence="8">MPI-SDFR-AT-0120</strain>
    </source>
</reference>
<dbReference type="GO" id="GO:0005737">
    <property type="term" value="C:cytoplasm"/>
    <property type="evidence" value="ECO:0007669"/>
    <property type="project" value="TreeGrafter"/>
</dbReference>
<dbReference type="PANTHER" id="PTHR42800:SF1">
    <property type="entry name" value="EXOINULINASE INUD (AFU_ORTHOLOGUE AFUA_5G00480)"/>
    <property type="match status" value="1"/>
</dbReference>
<dbReference type="InterPro" id="IPR001362">
    <property type="entry name" value="Glyco_hydro_32"/>
</dbReference>
<keyword evidence="4 5" id="KW-0326">Glycosidase</keyword>
<dbReference type="GO" id="GO:0005987">
    <property type="term" value="P:sucrose catabolic process"/>
    <property type="evidence" value="ECO:0007669"/>
    <property type="project" value="TreeGrafter"/>
</dbReference>
<dbReference type="SUPFAM" id="SSF75005">
    <property type="entry name" value="Arabinanase/levansucrase/invertase"/>
    <property type="match status" value="1"/>
</dbReference>
<evidence type="ECO:0000256" key="2">
    <source>
        <dbReference type="ARBA" id="ARBA00022729"/>
    </source>
</evidence>
<dbReference type="InterPro" id="IPR013148">
    <property type="entry name" value="Glyco_hydro_32_N"/>
</dbReference>
<evidence type="ECO:0000313" key="8">
    <source>
        <dbReference type="EMBL" id="KAH7086499.1"/>
    </source>
</evidence>
<evidence type="ECO:0000256" key="3">
    <source>
        <dbReference type="ARBA" id="ARBA00022801"/>
    </source>
</evidence>
<dbReference type="Gene3D" id="2.60.120.560">
    <property type="entry name" value="Exo-inulinase, domain 1"/>
    <property type="match status" value="1"/>
</dbReference>
<dbReference type="InterPro" id="IPR013189">
    <property type="entry name" value="Glyco_hydro_32_C"/>
</dbReference>
<dbReference type="InterPro" id="IPR013320">
    <property type="entry name" value="ConA-like_dom_sf"/>
</dbReference>
<evidence type="ECO:0000256" key="5">
    <source>
        <dbReference type="RuleBase" id="RU362110"/>
    </source>
</evidence>
<dbReference type="SUPFAM" id="SSF49899">
    <property type="entry name" value="Concanavalin A-like lectins/glucanases"/>
    <property type="match status" value="1"/>
</dbReference>
<evidence type="ECO:0000259" key="7">
    <source>
        <dbReference type="Pfam" id="PF08244"/>
    </source>
</evidence>
<dbReference type="SMART" id="SM00640">
    <property type="entry name" value="Glyco_32"/>
    <property type="match status" value="1"/>
</dbReference>
<protein>
    <submittedName>
        <fullName evidence="8">Glycosyl hydrolase</fullName>
    </submittedName>
</protein>
<keyword evidence="2" id="KW-0732">Signal</keyword>
<dbReference type="FunFam" id="2.60.120.560:FF:000003">
    <property type="entry name" value="Extracellular exo-inulinase inuE"/>
    <property type="match status" value="1"/>
</dbReference>
<comment type="caution">
    <text evidence="8">The sequence shown here is derived from an EMBL/GenBank/DDBJ whole genome shotgun (WGS) entry which is preliminary data.</text>
</comment>
<gene>
    <name evidence="8" type="ORF">FB567DRAFT_528095</name>
</gene>
<dbReference type="AlphaFoldDB" id="A0A8K0VXK9"/>
<feature type="domain" description="Glycosyl hydrolase family 32 C-terminal" evidence="7">
    <location>
        <begin position="365"/>
        <end position="519"/>
    </location>
</feature>
<evidence type="ECO:0000259" key="6">
    <source>
        <dbReference type="Pfam" id="PF00251"/>
    </source>
</evidence>
<comment type="similarity">
    <text evidence="1 5">Belongs to the glycosyl hydrolase 32 family.</text>
</comment>
<accession>A0A8K0VXK9</accession>
<dbReference type="InterPro" id="IPR023296">
    <property type="entry name" value="Glyco_hydro_beta-prop_sf"/>
</dbReference>
<dbReference type="EMBL" id="JAGMVJ010000011">
    <property type="protein sequence ID" value="KAH7086499.1"/>
    <property type="molecule type" value="Genomic_DNA"/>
</dbReference>
<dbReference type="CDD" id="cd18622">
    <property type="entry name" value="GH32_Inu-like"/>
    <property type="match status" value="1"/>
</dbReference>
<organism evidence="8 9">
    <name type="scientific">Paraphoma chrysanthemicola</name>
    <dbReference type="NCBI Taxonomy" id="798071"/>
    <lineage>
        <taxon>Eukaryota</taxon>
        <taxon>Fungi</taxon>
        <taxon>Dikarya</taxon>
        <taxon>Ascomycota</taxon>
        <taxon>Pezizomycotina</taxon>
        <taxon>Dothideomycetes</taxon>
        <taxon>Pleosporomycetidae</taxon>
        <taxon>Pleosporales</taxon>
        <taxon>Pleosporineae</taxon>
        <taxon>Phaeosphaeriaceae</taxon>
        <taxon>Paraphoma</taxon>
    </lineage>
</organism>
<dbReference type="Proteomes" id="UP000813461">
    <property type="component" value="Unassembled WGS sequence"/>
</dbReference>
<evidence type="ECO:0000256" key="4">
    <source>
        <dbReference type="ARBA" id="ARBA00023295"/>
    </source>
</evidence>
<evidence type="ECO:0000256" key="1">
    <source>
        <dbReference type="ARBA" id="ARBA00009902"/>
    </source>
</evidence>
<dbReference type="Gene3D" id="2.115.10.20">
    <property type="entry name" value="Glycosyl hydrolase domain, family 43"/>
    <property type="match status" value="1"/>
</dbReference>
<evidence type="ECO:0000313" key="9">
    <source>
        <dbReference type="Proteomes" id="UP000813461"/>
    </source>
</evidence>
<name>A0A8K0VXK9_9PLEO</name>
<dbReference type="OrthoDB" id="202537at2759"/>
<dbReference type="Pfam" id="PF00251">
    <property type="entry name" value="Glyco_hydro_32N"/>
    <property type="match status" value="1"/>
</dbReference>